<protein>
    <recommendedName>
        <fullName evidence="3">CBM-cenC domain-containing protein</fullName>
    </recommendedName>
</protein>
<gene>
    <name evidence="1" type="ORF">DEU51_112158</name>
</gene>
<name>A0A370SBF0_PSEJE</name>
<evidence type="ECO:0000313" key="1">
    <source>
        <dbReference type="EMBL" id="RDL16971.1"/>
    </source>
</evidence>
<comment type="caution">
    <text evidence="1">The sequence shown here is derived from an EMBL/GenBank/DDBJ whole genome shotgun (WGS) entry which is preliminary data.</text>
</comment>
<dbReference type="RefSeq" id="WP_115147546.1">
    <property type="nucleotide sequence ID" value="NZ_QRAV01000012.1"/>
</dbReference>
<sequence>MTHAREMDLPVPVIKEALTNNTLYPMHALGGATAVVEYEMDTADSIILYCAGPAGIPNPTFEKKQGDESGCVEFVIPACTIGACIGKTLFIWYKVFRGNASWESQRLELQVQYLDRSDLPGPVLPDVTVVDGVERLYLPGFPHDPEVTLARPPFFAVGQKIWVRAVGQRDYPSQTLLWLLEAAVIEECHLNGIRLTIPRGWLFSLDDYSALTIECYLAYDGQSDIKAAQELPRTTHNIRNLPYQLLNDYTDFGETGWNRWKKGPGAANPLDLIVKSDATGDYLWNWGYTSPNNGIHLIKEYEYLVPGRRYEFTLDLRRNSPANPAPTLSLESNDSIIVEPMRLLSRTWITVGNTFIANSSNVQLRLVSHVNSVGGNDYDVTRIRLKEISSKKEA</sequence>
<dbReference type="AlphaFoldDB" id="A0A370SBF0"/>
<evidence type="ECO:0008006" key="3">
    <source>
        <dbReference type="Google" id="ProtNLM"/>
    </source>
</evidence>
<reference evidence="1 2" key="1">
    <citation type="submission" date="2018-07" db="EMBL/GenBank/DDBJ databases">
        <title>Genome sequencing of rice bacterial endophytes.</title>
        <authorList>
            <person name="Venturi V."/>
        </authorList>
    </citation>
    <scope>NUCLEOTIDE SEQUENCE [LARGE SCALE GENOMIC DNA]</scope>
    <source>
        <strain evidence="1 2">E2333</strain>
    </source>
</reference>
<dbReference type="EMBL" id="QRAV01000012">
    <property type="protein sequence ID" value="RDL16971.1"/>
    <property type="molecule type" value="Genomic_DNA"/>
</dbReference>
<evidence type="ECO:0000313" key="2">
    <source>
        <dbReference type="Proteomes" id="UP000255365"/>
    </source>
</evidence>
<proteinExistence type="predicted"/>
<dbReference type="Proteomes" id="UP000255365">
    <property type="component" value="Unassembled WGS sequence"/>
</dbReference>
<accession>A0A370SBF0</accession>
<organism evidence="1 2">
    <name type="scientific">Pseudomonas jessenii</name>
    <dbReference type="NCBI Taxonomy" id="77298"/>
    <lineage>
        <taxon>Bacteria</taxon>
        <taxon>Pseudomonadati</taxon>
        <taxon>Pseudomonadota</taxon>
        <taxon>Gammaproteobacteria</taxon>
        <taxon>Pseudomonadales</taxon>
        <taxon>Pseudomonadaceae</taxon>
        <taxon>Pseudomonas</taxon>
    </lineage>
</organism>